<dbReference type="EMBL" id="CP014206">
    <property type="protein sequence ID" value="AMK12303.1"/>
    <property type="molecule type" value="Genomic_DNA"/>
</dbReference>
<dbReference type="PANTHER" id="PTHR30535:SF34">
    <property type="entry name" value="MOLYBDATE-BINDING PROTEIN MOLA"/>
    <property type="match status" value="1"/>
</dbReference>
<reference evidence="3 5" key="1">
    <citation type="journal article" date="2016" name="Front. Microbiol.">
        <title>Genome Sequence of the Piezophilic, Mesophilic Sulfate-Reducing Bacterium Desulfovibrio indicus J2T.</title>
        <authorList>
            <person name="Cao J."/>
            <person name="Maignien L."/>
            <person name="Shao Z."/>
            <person name="Alain K."/>
            <person name="Jebbar M."/>
        </authorList>
    </citation>
    <scope>NUCLEOTIDE SEQUENCE [LARGE SCALE GENOMIC DNA]</scope>
    <source>
        <strain evidence="3 5">J2</strain>
    </source>
</reference>
<evidence type="ECO:0000313" key="6">
    <source>
        <dbReference type="Proteomes" id="UP000295506"/>
    </source>
</evidence>
<dbReference type="AlphaFoldDB" id="A0A126QQD5"/>
<evidence type="ECO:0000256" key="1">
    <source>
        <dbReference type="SAM" id="SignalP"/>
    </source>
</evidence>
<dbReference type="PANTHER" id="PTHR30535">
    <property type="entry name" value="VITAMIN B12-BINDING PROTEIN"/>
    <property type="match status" value="1"/>
</dbReference>
<protein>
    <submittedName>
        <fullName evidence="4">Iron complex transport system substrate-binding protein</fullName>
    </submittedName>
    <submittedName>
        <fullName evidence="3">Peptide ABC transporter substrate-binding protein</fullName>
    </submittedName>
</protein>
<name>A0A126QQD5_9BACT</name>
<keyword evidence="1" id="KW-0732">Signal</keyword>
<dbReference type="GO" id="GO:0071281">
    <property type="term" value="P:cellular response to iron ion"/>
    <property type="evidence" value="ECO:0007669"/>
    <property type="project" value="TreeGrafter"/>
</dbReference>
<dbReference type="InterPro" id="IPR002491">
    <property type="entry name" value="ABC_transptr_periplasmic_BD"/>
</dbReference>
<dbReference type="Proteomes" id="UP000055611">
    <property type="component" value="Chromosome"/>
</dbReference>
<proteinExistence type="predicted"/>
<keyword evidence="5" id="KW-1185">Reference proteome</keyword>
<dbReference type="EMBL" id="SOBK01000002">
    <property type="protein sequence ID" value="TDT90584.1"/>
    <property type="molecule type" value="Genomic_DNA"/>
</dbReference>
<dbReference type="RefSeq" id="WP_066805664.1">
    <property type="nucleotide sequence ID" value="NZ_CP014206.1"/>
</dbReference>
<dbReference type="Pfam" id="PF01497">
    <property type="entry name" value="Peripla_BP_2"/>
    <property type="match status" value="1"/>
</dbReference>
<evidence type="ECO:0000259" key="2">
    <source>
        <dbReference type="PROSITE" id="PS50983"/>
    </source>
</evidence>
<gene>
    <name evidence="3" type="ORF">AWY79_14910</name>
    <name evidence="4" type="ORF">EDC59_10214</name>
</gene>
<sequence>MKRILFTIVFTLLLCTTAHAHTLTDDTGHTVTFDRPFTRIISLYGAHTENLFGLGLDEEIVGVSTSEDYPLAATAKPSFNSRDGVEKFLAAEPDLILIRPMHMRAYAGLWKALRKRGVAVVALQPDTVEAMYAYWRALGLLTGRETKAEYMIEDFQDGVRRAEDRLASLPDDDRPGVFFESIHSKYATFSPGSMPLFVLDKAGGRNMAADARPRHGTNIADYGMERVLNHGDRIDVYLAQHGTMNEVSVPDIVNAPAASRIKAVLSRNVFLVDERLVSRPTMRLLQGIDTVFRLLHPTAS</sequence>
<reference evidence="4 6" key="2">
    <citation type="submission" date="2019-03" db="EMBL/GenBank/DDBJ databases">
        <title>Genomic Encyclopedia of Type Strains, Phase IV (KMG-IV): sequencing the most valuable type-strain genomes for metagenomic binning, comparative biology and taxonomic classification.</title>
        <authorList>
            <person name="Goeker M."/>
        </authorList>
    </citation>
    <scope>NUCLEOTIDE SEQUENCE [LARGE SCALE GENOMIC DNA]</scope>
    <source>
        <strain evidence="4 6">DSM 101483</strain>
    </source>
</reference>
<evidence type="ECO:0000313" key="3">
    <source>
        <dbReference type="EMBL" id="AMK12303.1"/>
    </source>
</evidence>
<organism evidence="4 6">
    <name type="scientific">Pseudodesulfovibrio indicus</name>
    <dbReference type="NCBI Taxonomy" id="1716143"/>
    <lineage>
        <taxon>Bacteria</taxon>
        <taxon>Pseudomonadati</taxon>
        <taxon>Thermodesulfobacteriota</taxon>
        <taxon>Desulfovibrionia</taxon>
        <taxon>Desulfovibrionales</taxon>
        <taxon>Desulfovibrionaceae</taxon>
    </lineage>
</organism>
<dbReference type="Proteomes" id="UP000295506">
    <property type="component" value="Unassembled WGS sequence"/>
</dbReference>
<feature type="domain" description="Fe/B12 periplasmic-binding" evidence="2">
    <location>
        <begin position="39"/>
        <end position="299"/>
    </location>
</feature>
<dbReference type="InterPro" id="IPR050902">
    <property type="entry name" value="ABC_Transporter_SBP"/>
</dbReference>
<dbReference type="SUPFAM" id="SSF53807">
    <property type="entry name" value="Helical backbone' metal receptor"/>
    <property type="match status" value="1"/>
</dbReference>
<dbReference type="PROSITE" id="PS50983">
    <property type="entry name" value="FE_B12_PBP"/>
    <property type="match status" value="1"/>
</dbReference>
<evidence type="ECO:0000313" key="5">
    <source>
        <dbReference type="Proteomes" id="UP000055611"/>
    </source>
</evidence>
<accession>A0A126QQD5</accession>
<feature type="chain" id="PRO_5044548219" evidence="1">
    <location>
        <begin position="21"/>
        <end position="300"/>
    </location>
</feature>
<dbReference type="KEGG" id="dej:AWY79_14910"/>
<dbReference type="Gene3D" id="3.40.50.1980">
    <property type="entry name" value="Nitrogenase molybdenum iron protein domain"/>
    <property type="match status" value="2"/>
</dbReference>
<evidence type="ECO:0000313" key="4">
    <source>
        <dbReference type="EMBL" id="TDT90584.1"/>
    </source>
</evidence>
<dbReference type="OrthoDB" id="9787772at2"/>
<feature type="signal peptide" evidence="1">
    <location>
        <begin position="1"/>
        <end position="20"/>
    </location>
</feature>